<name>A0A2P2PGI3_RHIMU</name>
<reference evidence="1" key="1">
    <citation type="submission" date="2018-02" db="EMBL/GenBank/DDBJ databases">
        <title>Rhizophora mucronata_Transcriptome.</title>
        <authorList>
            <person name="Meera S.P."/>
            <person name="Sreeshan A."/>
            <person name="Augustine A."/>
        </authorList>
    </citation>
    <scope>NUCLEOTIDE SEQUENCE</scope>
    <source>
        <tissue evidence="1">Leaf</tissue>
    </source>
</reference>
<sequence>MMADIFWNDDERQRKVNQFYCDSTGIVMTIHLEPSL</sequence>
<accession>A0A2P2PGI3</accession>
<evidence type="ECO:0000313" key="1">
    <source>
        <dbReference type="EMBL" id="MBX53815.1"/>
    </source>
</evidence>
<organism evidence="1">
    <name type="scientific">Rhizophora mucronata</name>
    <name type="common">Asiatic mangrove</name>
    <dbReference type="NCBI Taxonomy" id="61149"/>
    <lineage>
        <taxon>Eukaryota</taxon>
        <taxon>Viridiplantae</taxon>
        <taxon>Streptophyta</taxon>
        <taxon>Embryophyta</taxon>
        <taxon>Tracheophyta</taxon>
        <taxon>Spermatophyta</taxon>
        <taxon>Magnoliopsida</taxon>
        <taxon>eudicotyledons</taxon>
        <taxon>Gunneridae</taxon>
        <taxon>Pentapetalae</taxon>
        <taxon>rosids</taxon>
        <taxon>fabids</taxon>
        <taxon>Malpighiales</taxon>
        <taxon>Rhizophoraceae</taxon>
        <taxon>Rhizophora</taxon>
    </lineage>
</organism>
<protein>
    <submittedName>
        <fullName evidence="1">Uncharacterized protein</fullName>
    </submittedName>
</protein>
<dbReference type="EMBL" id="GGEC01073331">
    <property type="protein sequence ID" value="MBX53815.1"/>
    <property type="molecule type" value="Transcribed_RNA"/>
</dbReference>
<dbReference type="AlphaFoldDB" id="A0A2P2PGI3"/>
<proteinExistence type="predicted"/>